<evidence type="ECO:0000313" key="2">
    <source>
        <dbReference type="Proteomes" id="UP000770717"/>
    </source>
</evidence>
<keyword evidence="2" id="KW-1185">Reference proteome</keyword>
<dbReference type="AlphaFoldDB" id="A0A8J6FGV4"/>
<name>A0A8J6FGV4_ELECQ</name>
<dbReference type="EMBL" id="WNTK01000003">
    <property type="protein sequence ID" value="KAG9487838.1"/>
    <property type="molecule type" value="Genomic_DNA"/>
</dbReference>
<protein>
    <submittedName>
        <fullName evidence="1">Uncharacterized protein</fullName>
    </submittedName>
</protein>
<comment type="caution">
    <text evidence="1">The sequence shown here is derived from an EMBL/GenBank/DDBJ whole genome shotgun (WGS) entry which is preliminary data.</text>
</comment>
<proteinExistence type="predicted"/>
<gene>
    <name evidence="1" type="ORF">GDO78_007566</name>
</gene>
<organism evidence="1 2">
    <name type="scientific">Eleutherodactylus coqui</name>
    <name type="common">Puerto Rican coqui</name>
    <dbReference type="NCBI Taxonomy" id="57060"/>
    <lineage>
        <taxon>Eukaryota</taxon>
        <taxon>Metazoa</taxon>
        <taxon>Chordata</taxon>
        <taxon>Craniata</taxon>
        <taxon>Vertebrata</taxon>
        <taxon>Euteleostomi</taxon>
        <taxon>Amphibia</taxon>
        <taxon>Batrachia</taxon>
        <taxon>Anura</taxon>
        <taxon>Neobatrachia</taxon>
        <taxon>Hyloidea</taxon>
        <taxon>Eleutherodactylidae</taxon>
        <taxon>Eleutherodactylinae</taxon>
        <taxon>Eleutherodactylus</taxon>
        <taxon>Eleutherodactylus</taxon>
    </lineage>
</organism>
<sequence>MGRKCLFVPLPKFFCNITSPLSITLHYSTSTSTMYNLYTLILLAVKCRMDTCTGKVTMPVWSRNHLFLLQMLVTQKSHYL</sequence>
<reference evidence="1" key="1">
    <citation type="thesis" date="2020" institute="ProQuest LLC" country="789 East Eisenhower Parkway, Ann Arbor, MI, USA">
        <title>Comparative Genomics and Chromosome Evolution.</title>
        <authorList>
            <person name="Mudd A.B."/>
        </authorList>
    </citation>
    <scope>NUCLEOTIDE SEQUENCE</scope>
    <source>
        <strain evidence="1">HN-11 Male</strain>
        <tissue evidence="1">Kidney and liver</tissue>
    </source>
</reference>
<accession>A0A8J6FGV4</accession>
<evidence type="ECO:0000313" key="1">
    <source>
        <dbReference type="EMBL" id="KAG9487838.1"/>
    </source>
</evidence>
<dbReference type="Proteomes" id="UP000770717">
    <property type="component" value="Unassembled WGS sequence"/>
</dbReference>